<dbReference type="AlphaFoldDB" id="A0AAF0DW61"/>
<dbReference type="InterPro" id="IPR019327">
    <property type="entry name" value="WKF"/>
</dbReference>
<proteinExistence type="predicted"/>
<keyword evidence="4" id="KW-1185">Reference proteome</keyword>
<feature type="compositionally biased region" description="Low complexity" evidence="1">
    <location>
        <begin position="235"/>
        <end position="250"/>
    </location>
</feature>
<accession>A0AAF0DW61</accession>
<dbReference type="Proteomes" id="UP001214603">
    <property type="component" value="Chromosome 1"/>
</dbReference>
<reference evidence="3" key="1">
    <citation type="submission" date="2023-03" db="EMBL/GenBank/DDBJ databases">
        <title>Mating type loci evolution in Malassezia.</title>
        <authorList>
            <person name="Coelho M.A."/>
        </authorList>
    </citation>
    <scope>NUCLEOTIDE SEQUENCE</scope>
    <source>
        <strain evidence="3">CBS 7876</strain>
    </source>
</reference>
<feature type="region of interest" description="Disordered" evidence="1">
    <location>
        <begin position="235"/>
        <end position="280"/>
    </location>
</feature>
<name>A0AAF0DW61_9BASI</name>
<feature type="compositionally biased region" description="Basic residues" evidence="1">
    <location>
        <begin position="91"/>
        <end position="104"/>
    </location>
</feature>
<organism evidence="3 4">
    <name type="scientific">Malassezia obtusa</name>
    <dbReference type="NCBI Taxonomy" id="76774"/>
    <lineage>
        <taxon>Eukaryota</taxon>
        <taxon>Fungi</taxon>
        <taxon>Dikarya</taxon>
        <taxon>Basidiomycota</taxon>
        <taxon>Ustilaginomycotina</taxon>
        <taxon>Malasseziomycetes</taxon>
        <taxon>Malasseziales</taxon>
        <taxon>Malasseziaceae</taxon>
        <taxon>Malassezia</taxon>
    </lineage>
</organism>
<gene>
    <name evidence="3" type="ORF">MOBT1_000270</name>
</gene>
<dbReference type="PANTHER" id="PTHR22306">
    <property type="entry name" value="CHROMOSOME 7 OPEN READING FRAME 50"/>
    <property type="match status" value="1"/>
</dbReference>
<evidence type="ECO:0000259" key="2">
    <source>
        <dbReference type="Pfam" id="PF10180"/>
    </source>
</evidence>
<sequence>MAKRPRPRKRGKKGAEEPGKLEQAAVAELEKHTPKDEPQDEDAPANEGTPAHDDAPPADAPSTAPPPASEAPADTHEADKDGDSSDDEHKPQKKRKRTRKRRKEAKAGPDPASIPGLGESAQRAIAYAQTYFRDRAAWKFSKPRQNWLMRHILWSEPIFHAAKEIAAVPEDTRVTLPAELQTCIEPALQLPEEGAWIPEEHVSVVAVYLQSIMGLAKQRMLDTLQASAAASVPAAPAPRAAVAPAPTAAAEEGEARDELAARDAAGGEEGAQPDTDASSTDVYALAQTWNALRTARAAATLGWIEAREAT</sequence>
<feature type="compositionally biased region" description="Basic and acidic residues" evidence="1">
    <location>
        <begin position="73"/>
        <end position="90"/>
    </location>
</feature>
<feature type="compositionally biased region" description="Basic and acidic residues" evidence="1">
    <location>
        <begin position="28"/>
        <end position="37"/>
    </location>
</feature>
<evidence type="ECO:0000313" key="3">
    <source>
        <dbReference type="EMBL" id="WFD01598.1"/>
    </source>
</evidence>
<dbReference type="EMBL" id="CP119934">
    <property type="protein sequence ID" value="WFD01598.1"/>
    <property type="molecule type" value="Genomic_DNA"/>
</dbReference>
<feature type="domain" description="WKF" evidence="2">
    <location>
        <begin position="126"/>
        <end position="158"/>
    </location>
</feature>
<feature type="compositionally biased region" description="Basic residues" evidence="1">
    <location>
        <begin position="1"/>
        <end position="12"/>
    </location>
</feature>
<dbReference type="PANTHER" id="PTHR22306:SF2">
    <property type="entry name" value="CHROMOSOME 7 OPEN READING FRAME 50"/>
    <property type="match status" value="1"/>
</dbReference>
<evidence type="ECO:0000313" key="4">
    <source>
        <dbReference type="Proteomes" id="UP001214603"/>
    </source>
</evidence>
<feature type="region of interest" description="Disordered" evidence="1">
    <location>
        <begin position="1"/>
        <end position="117"/>
    </location>
</feature>
<protein>
    <recommendedName>
        <fullName evidence="2">WKF domain-containing protein</fullName>
    </recommendedName>
</protein>
<evidence type="ECO:0000256" key="1">
    <source>
        <dbReference type="SAM" id="MobiDB-lite"/>
    </source>
</evidence>
<dbReference type="Pfam" id="PF10180">
    <property type="entry name" value="WKF"/>
    <property type="match status" value="1"/>
</dbReference>